<feature type="region of interest" description="Disordered" evidence="1">
    <location>
        <begin position="162"/>
        <end position="199"/>
    </location>
</feature>
<organism evidence="2 3">
    <name type="scientific">Alternaria tenuissima</name>
    <dbReference type="NCBI Taxonomy" id="119927"/>
    <lineage>
        <taxon>Eukaryota</taxon>
        <taxon>Fungi</taxon>
        <taxon>Dikarya</taxon>
        <taxon>Ascomycota</taxon>
        <taxon>Pezizomycotina</taxon>
        <taxon>Dothideomycetes</taxon>
        <taxon>Pleosporomycetidae</taxon>
        <taxon>Pleosporales</taxon>
        <taxon>Pleosporineae</taxon>
        <taxon>Pleosporaceae</taxon>
        <taxon>Alternaria</taxon>
        <taxon>Alternaria sect. Alternaria</taxon>
        <taxon>Alternaria alternata complex</taxon>
    </lineage>
</organism>
<evidence type="ECO:0000256" key="1">
    <source>
        <dbReference type="SAM" id="MobiDB-lite"/>
    </source>
</evidence>
<reference evidence="3" key="1">
    <citation type="journal article" date="2019" name="bioRxiv">
        <title>Genomics, evolutionary history and diagnostics of the Alternaria alternata species group including apple and Asian pear pathotypes.</title>
        <authorList>
            <person name="Armitage A.D."/>
            <person name="Cockerton H.M."/>
            <person name="Sreenivasaprasad S."/>
            <person name="Woodhall J.W."/>
            <person name="Lane C.R."/>
            <person name="Harrison R.J."/>
            <person name="Clarkson J.P."/>
        </authorList>
    </citation>
    <scope>NUCLEOTIDE SEQUENCE [LARGE SCALE GENOMIC DNA]</scope>
    <source>
        <strain evidence="3">FERA 635</strain>
    </source>
</reference>
<sequence>MRTLLVKFAGLTLYIHELQSGTLVLTHERPNKDPRVHKAYEEDFEDTADELEAEALEKLEPGVEASVEGLSLRLIKNDGVLNIVYEGKDGEIVDWKFQGLTGIMASVSTQTVSETQPKLSTSTIHAMAIDPAPQRMTWPLRSKLSSISSIETRPIKTLTKDEEEVPARAAVGARENEHKHKKTKHTLRSPPHELARTTHESRPWPNHLFMACYRLRPISESDVGILHIDLVEGTVWYEAWHGRAHVSQQTYMRKQVDLRNVSTSVEYLPHSGCSGQDYSTHQLRLSRVNTKGDRVAFFSADCSAPAYQVWGSNTYKSLGPIPYYSILAWDRSRKATGTPFTIPDLPHNTTERHTSPIVIIDALVHCIDRASGRQAIHNPALDRVLHHKIFKGFLDMARTCSCKEYMVRWIAAIQESKKRKAKKRKAKKRKAKKRTMRVVKMANEKKVSIKKPKAAKSTETRAVKRSGQSLDTKEKEAKKAKIGRRSVEEVWRECFPGRHSE</sequence>
<evidence type="ECO:0000313" key="2">
    <source>
        <dbReference type="EMBL" id="RYN98643.1"/>
    </source>
</evidence>
<protein>
    <submittedName>
        <fullName evidence="2">Uncharacterized protein</fullName>
    </submittedName>
</protein>
<name>A0ABY0G7V9_9PLEO</name>
<proteinExistence type="predicted"/>
<gene>
    <name evidence="2" type="ORF">AA0119_g6985</name>
</gene>
<keyword evidence="3" id="KW-1185">Reference proteome</keyword>
<comment type="caution">
    <text evidence="2">The sequence shown here is derived from an EMBL/GenBank/DDBJ whole genome shotgun (WGS) entry which is preliminary data.</text>
</comment>
<feature type="compositionally biased region" description="Basic and acidic residues" evidence="1">
    <location>
        <begin position="190"/>
        <end position="199"/>
    </location>
</feature>
<accession>A0ABY0G7V9</accession>
<dbReference type="Proteomes" id="UP000293195">
    <property type="component" value="Unassembled WGS sequence"/>
</dbReference>
<evidence type="ECO:0000313" key="3">
    <source>
        <dbReference type="Proteomes" id="UP000293195"/>
    </source>
</evidence>
<feature type="region of interest" description="Disordered" evidence="1">
    <location>
        <begin position="418"/>
        <end position="482"/>
    </location>
</feature>
<dbReference type="EMBL" id="PDXF01000025">
    <property type="protein sequence ID" value="RYN98643.1"/>
    <property type="molecule type" value="Genomic_DNA"/>
</dbReference>
<feature type="compositionally biased region" description="Basic and acidic residues" evidence="1">
    <location>
        <begin position="471"/>
        <end position="482"/>
    </location>
</feature>
<feature type="compositionally biased region" description="Basic residues" evidence="1">
    <location>
        <begin position="418"/>
        <end position="437"/>
    </location>
</feature>